<evidence type="ECO:0000313" key="2">
    <source>
        <dbReference type="Proteomes" id="UP000014480"/>
    </source>
</evidence>
<evidence type="ECO:0000313" key="1">
    <source>
        <dbReference type="EMBL" id="TDZ19938.1"/>
    </source>
</evidence>
<protein>
    <submittedName>
        <fullName evidence="1">Uncharacterized protein</fullName>
    </submittedName>
</protein>
<reference evidence="2" key="1">
    <citation type="journal article" date="2013" name="New Phytol.">
        <title>Comparative genomic and transcriptomic analyses reveal the hemibiotrophic stage shift of Colletotrichum fungi.</title>
        <authorList>
            <person name="Gan P."/>
            <person name="Ikeda K."/>
            <person name="Irieda H."/>
            <person name="Narusaka M."/>
            <person name="O'Connell R.J."/>
            <person name="Narusaka Y."/>
            <person name="Takano Y."/>
            <person name="Kubo Y."/>
            <person name="Shirasu K."/>
        </authorList>
    </citation>
    <scope>NUCLEOTIDE SEQUENCE [LARGE SCALE GENOMIC DNA]</scope>
    <source>
        <strain evidence="2">104-T / ATCC 96160 / CBS 514.97 / LARS 414 / MAFF 240422</strain>
    </source>
</reference>
<reference evidence="2" key="2">
    <citation type="journal article" date="2019" name="Mol. Plant Microbe Interact.">
        <title>Genome sequence resources for four phytopathogenic fungi from the Colletotrichum orbiculare species complex.</title>
        <authorList>
            <person name="Gan P."/>
            <person name="Tsushima A."/>
            <person name="Narusaka M."/>
            <person name="Narusaka Y."/>
            <person name="Takano Y."/>
            <person name="Kubo Y."/>
            <person name="Shirasu K."/>
        </authorList>
    </citation>
    <scope>GENOME REANNOTATION</scope>
    <source>
        <strain evidence="2">104-T / ATCC 96160 / CBS 514.97 / LARS 414 / MAFF 240422</strain>
    </source>
</reference>
<dbReference type="AlphaFoldDB" id="A0A484FPW1"/>
<accession>A0A484FPW1</accession>
<organism evidence="1 2">
    <name type="scientific">Colletotrichum orbiculare (strain 104-T / ATCC 96160 / CBS 514.97 / LARS 414 / MAFF 240422)</name>
    <name type="common">Cucumber anthracnose fungus</name>
    <name type="synonym">Colletotrichum lagenarium</name>
    <dbReference type="NCBI Taxonomy" id="1213857"/>
    <lineage>
        <taxon>Eukaryota</taxon>
        <taxon>Fungi</taxon>
        <taxon>Dikarya</taxon>
        <taxon>Ascomycota</taxon>
        <taxon>Pezizomycotina</taxon>
        <taxon>Sordariomycetes</taxon>
        <taxon>Hypocreomycetidae</taxon>
        <taxon>Glomerellales</taxon>
        <taxon>Glomerellaceae</taxon>
        <taxon>Colletotrichum</taxon>
        <taxon>Colletotrichum orbiculare species complex</taxon>
    </lineage>
</organism>
<name>A0A484FPW1_COLOR</name>
<proteinExistence type="predicted"/>
<keyword evidence="2" id="KW-1185">Reference proteome</keyword>
<sequence length="86" mass="9273">MVLCARATNVRARHTAILLMGDTTDNRTFQCFQQAQDADTVADAGAPYHLSRPPETTGTGTIITCHSLLLPAPEKRPTPEPTPEDA</sequence>
<gene>
    <name evidence="1" type="ORF">Cob_v006929</name>
</gene>
<dbReference type="Proteomes" id="UP000014480">
    <property type="component" value="Unassembled WGS sequence"/>
</dbReference>
<dbReference type="EMBL" id="AMCV02000018">
    <property type="protein sequence ID" value="TDZ19938.1"/>
    <property type="molecule type" value="Genomic_DNA"/>
</dbReference>
<comment type="caution">
    <text evidence="1">The sequence shown here is derived from an EMBL/GenBank/DDBJ whole genome shotgun (WGS) entry which is preliminary data.</text>
</comment>